<feature type="compositionally biased region" description="Low complexity" evidence="1">
    <location>
        <begin position="333"/>
        <end position="354"/>
    </location>
</feature>
<comment type="caution">
    <text evidence="3">The sequence shown here is derived from an EMBL/GenBank/DDBJ whole genome shotgun (WGS) entry which is preliminary data.</text>
</comment>
<evidence type="ECO:0000256" key="1">
    <source>
        <dbReference type="SAM" id="MobiDB-lite"/>
    </source>
</evidence>
<organism evidence="3 4">
    <name type="scientific">Collybiopsis confluens</name>
    <dbReference type="NCBI Taxonomy" id="2823264"/>
    <lineage>
        <taxon>Eukaryota</taxon>
        <taxon>Fungi</taxon>
        <taxon>Dikarya</taxon>
        <taxon>Basidiomycota</taxon>
        <taxon>Agaricomycotina</taxon>
        <taxon>Agaricomycetes</taxon>
        <taxon>Agaricomycetidae</taxon>
        <taxon>Agaricales</taxon>
        <taxon>Marasmiineae</taxon>
        <taxon>Omphalotaceae</taxon>
        <taxon>Collybiopsis</taxon>
    </lineage>
</organism>
<dbReference type="OrthoDB" id="3226582at2759"/>
<feature type="transmembrane region" description="Helical" evidence="2">
    <location>
        <begin position="31"/>
        <end position="59"/>
    </location>
</feature>
<gene>
    <name evidence="3" type="ORF">D9757_012364</name>
</gene>
<evidence type="ECO:0000256" key="2">
    <source>
        <dbReference type="SAM" id="Phobius"/>
    </source>
</evidence>
<evidence type="ECO:0000313" key="3">
    <source>
        <dbReference type="EMBL" id="KAF5357557.1"/>
    </source>
</evidence>
<keyword evidence="2" id="KW-0812">Transmembrane</keyword>
<feature type="transmembrane region" description="Helical" evidence="2">
    <location>
        <begin position="79"/>
        <end position="98"/>
    </location>
</feature>
<dbReference type="Proteomes" id="UP000518752">
    <property type="component" value="Unassembled WGS sequence"/>
</dbReference>
<feature type="transmembrane region" description="Helical" evidence="2">
    <location>
        <begin position="110"/>
        <end position="133"/>
    </location>
</feature>
<accession>A0A8H5G3B7</accession>
<feature type="region of interest" description="Disordered" evidence="1">
    <location>
        <begin position="329"/>
        <end position="354"/>
    </location>
</feature>
<keyword evidence="4" id="KW-1185">Reference proteome</keyword>
<name>A0A8H5G3B7_9AGAR</name>
<reference evidence="3 4" key="1">
    <citation type="journal article" date="2020" name="ISME J.">
        <title>Uncovering the hidden diversity of litter-decomposition mechanisms in mushroom-forming fungi.</title>
        <authorList>
            <person name="Floudas D."/>
            <person name="Bentzer J."/>
            <person name="Ahren D."/>
            <person name="Johansson T."/>
            <person name="Persson P."/>
            <person name="Tunlid A."/>
        </authorList>
    </citation>
    <scope>NUCLEOTIDE SEQUENCE [LARGE SCALE GENOMIC DNA]</scope>
    <source>
        <strain evidence="3 4">CBS 406.79</strain>
    </source>
</reference>
<keyword evidence="2" id="KW-0472">Membrane</keyword>
<feature type="transmembrane region" description="Helical" evidence="2">
    <location>
        <begin position="153"/>
        <end position="174"/>
    </location>
</feature>
<feature type="transmembrane region" description="Helical" evidence="2">
    <location>
        <begin position="221"/>
        <end position="242"/>
    </location>
</feature>
<keyword evidence="2" id="KW-1133">Transmembrane helix</keyword>
<evidence type="ECO:0000313" key="4">
    <source>
        <dbReference type="Proteomes" id="UP000518752"/>
    </source>
</evidence>
<dbReference type="AlphaFoldDB" id="A0A8H5G3B7"/>
<feature type="transmembrane region" description="Helical" evidence="2">
    <location>
        <begin position="195"/>
        <end position="215"/>
    </location>
</feature>
<proteinExistence type="predicted"/>
<protein>
    <submittedName>
        <fullName evidence="3">Uncharacterized protein</fullName>
    </submittedName>
</protein>
<dbReference type="EMBL" id="JAACJN010000236">
    <property type="protein sequence ID" value="KAF5357557.1"/>
    <property type="molecule type" value="Genomic_DNA"/>
</dbReference>
<sequence>MFFGAYTIIFGLYLYLQVHQQGRQRYYQGSILLLFLLGGAAVAVSICHFVKICLSTLSAASTELNTDFDSTTQSGSLELALRAIYAAANTVADALLLYRCYIAWGSKKWIILGPGFISASNTIMAIVAVYFLWKTNNPQVSDSASTESSDLFDIFLGLNLFTNVLLTGLIGRLWRISRSTRQYLGEDSIHRKRMNRIVGLMFVLFSSTPPGIRAYNFRFFLFSQSLESGSLYPLALIAYIVVATIPKKGESMEPLLTVIVGIAPTMIMVRVDLGNSINKISGSSSGDRRFSDLEALPLPPIVRETRNSEIPRPFFLSLENFSADRAPLEERTPTTTFSTASSSTNTHFSKTWRD</sequence>